<evidence type="ECO:0000256" key="4">
    <source>
        <dbReference type="ARBA" id="ARBA00023136"/>
    </source>
</evidence>
<comment type="caution">
    <text evidence="9">The sequence shown here is derived from an EMBL/GenBank/DDBJ whole genome shotgun (WGS) entry which is preliminary data.</text>
</comment>
<keyword evidence="4 5" id="KW-0472">Membrane</keyword>
<organism evidence="9 10">
    <name type="scientific">Pinctada imbricata</name>
    <name type="common">Atlantic pearl-oyster</name>
    <name type="synonym">Pinctada martensii</name>
    <dbReference type="NCBI Taxonomy" id="66713"/>
    <lineage>
        <taxon>Eukaryota</taxon>
        <taxon>Metazoa</taxon>
        <taxon>Spiralia</taxon>
        <taxon>Lophotrochozoa</taxon>
        <taxon>Mollusca</taxon>
        <taxon>Bivalvia</taxon>
        <taxon>Autobranchia</taxon>
        <taxon>Pteriomorphia</taxon>
        <taxon>Pterioida</taxon>
        <taxon>Pterioidea</taxon>
        <taxon>Pteriidae</taxon>
        <taxon>Pinctada</taxon>
    </lineage>
</organism>
<feature type="transmembrane region" description="Helical" evidence="5">
    <location>
        <begin position="302"/>
        <end position="327"/>
    </location>
</feature>
<dbReference type="AlphaFoldDB" id="A0AA88Y053"/>
<evidence type="ECO:0000259" key="7">
    <source>
        <dbReference type="Pfam" id="PF02931"/>
    </source>
</evidence>
<dbReference type="SUPFAM" id="SSF63712">
    <property type="entry name" value="Nicotinic receptor ligand binding domain-like"/>
    <property type="match status" value="1"/>
</dbReference>
<feature type="domain" description="Neurotransmitter-gated ion-channel ligand-binding" evidence="7">
    <location>
        <begin position="33"/>
        <end position="239"/>
    </location>
</feature>
<keyword evidence="3 5" id="KW-1133">Transmembrane helix</keyword>
<evidence type="ECO:0000256" key="5">
    <source>
        <dbReference type="SAM" id="Phobius"/>
    </source>
</evidence>
<dbReference type="InterPro" id="IPR036734">
    <property type="entry name" value="Neur_chan_lig-bd_sf"/>
</dbReference>
<dbReference type="GO" id="GO:0005230">
    <property type="term" value="F:extracellular ligand-gated monoatomic ion channel activity"/>
    <property type="evidence" value="ECO:0007669"/>
    <property type="project" value="InterPro"/>
</dbReference>
<protein>
    <submittedName>
        <fullName evidence="9">Uncharacterized protein</fullName>
    </submittedName>
</protein>
<comment type="subcellular location">
    <subcellularLocation>
        <location evidence="1">Membrane</location>
        <topology evidence="1">Multi-pass membrane protein</topology>
    </subcellularLocation>
</comment>
<feature type="domain" description="Neurotransmitter-gated ion-channel transmembrane" evidence="8">
    <location>
        <begin position="247"/>
        <end position="365"/>
    </location>
</feature>
<evidence type="ECO:0000256" key="6">
    <source>
        <dbReference type="SAM" id="SignalP"/>
    </source>
</evidence>
<proteinExistence type="predicted"/>
<dbReference type="InterPro" id="IPR006029">
    <property type="entry name" value="Neurotrans-gated_channel_TM"/>
</dbReference>
<dbReference type="Pfam" id="PF02932">
    <property type="entry name" value="Neur_chan_memb"/>
    <property type="match status" value="1"/>
</dbReference>
<dbReference type="Pfam" id="PF02931">
    <property type="entry name" value="Neur_chan_LBD"/>
    <property type="match status" value="1"/>
</dbReference>
<dbReference type="Proteomes" id="UP001186944">
    <property type="component" value="Unassembled WGS sequence"/>
</dbReference>
<keyword evidence="2 5" id="KW-0812">Transmembrane</keyword>
<dbReference type="EMBL" id="VSWD01000009">
    <property type="protein sequence ID" value="KAK3093321.1"/>
    <property type="molecule type" value="Genomic_DNA"/>
</dbReference>
<dbReference type="PANTHER" id="PTHR18945">
    <property type="entry name" value="NEUROTRANSMITTER GATED ION CHANNEL"/>
    <property type="match status" value="1"/>
</dbReference>
<gene>
    <name evidence="9" type="ORF">FSP39_014069</name>
</gene>
<sequence>MRYDMDLRLFIYFVSLYGVTLAQPPPYSTDLETSLRTELFTNYSVLQRPDARVNVKVALTLLTINDMNIKDQTLSISGYLTLDWLDSRLAWNDPSTTSQDYSNIRFLFSTETYVWRPAIIIENSVDDISVISDTNIPMRLQSDGRIAWSPAGIYKVSCEADTTYYPLDYQACWIKVSTWGYTQTEITLHYDTGTPVELGFYSENGEWELISAEGTITEDRSRGGQTFSTLTFQINLQRRALFHVLNTLFPVALMAVLIPMTFKLPSDSGEKIGYSLTVLLAYAVYLTLISDNIPSTSVTVCYLSVFLALTLMYGTIAVILVILVLMVHHKTEHDQIPAWLKKFTTKFLMPVTCWKRSVRCNREAVAPISEEHVVIEAPDDHGKKGLPLDGNEHSKPKEETELEWNTISAVLDNFFFIVMMTLVLLTTLIIFAVIVAHYDQTS</sequence>
<evidence type="ECO:0000313" key="9">
    <source>
        <dbReference type="EMBL" id="KAK3093321.1"/>
    </source>
</evidence>
<dbReference type="InterPro" id="IPR006201">
    <property type="entry name" value="Neur_channel"/>
</dbReference>
<dbReference type="InterPro" id="IPR006202">
    <property type="entry name" value="Neur_chan_lig-bd"/>
</dbReference>
<dbReference type="FunFam" id="2.70.170.10:FF:000028">
    <property type="entry name" value="AcetylCholine Receptor"/>
    <property type="match status" value="1"/>
</dbReference>
<dbReference type="InterPro" id="IPR036719">
    <property type="entry name" value="Neuro-gated_channel_TM_sf"/>
</dbReference>
<feature type="transmembrane region" description="Helical" evidence="5">
    <location>
        <begin position="414"/>
        <end position="438"/>
    </location>
</feature>
<dbReference type="PRINTS" id="PR00252">
    <property type="entry name" value="NRIONCHANNEL"/>
</dbReference>
<feature type="chain" id="PRO_5041676752" evidence="6">
    <location>
        <begin position="23"/>
        <end position="442"/>
    </location>
</feature>
<name>A0AA88Y053_PINIB</name>
<dbReference type="InterPro" id="IPR038050">
    <property type="entry name" value="Neuro_actylchol_rec"/>
</dbReference>
<evidence type="ECO:0000256" key="1">
    <source>
        <dbReference type="ARBA" id="ARBA00004141"/>
    </source>
</evidence>
<feature type="transmembrane region" description="Helical" evidence="5">
    <location>
        <begin position="272"/>
        <end position="290"/>
    </location>
</feature>
<dbReference type="CDD" id="cd18989">
    <property type="entry name" value="LGIC_ECD_cation"/>
    <property type="match status" value="1"/>
</dbReference>
<feature type="transmembrane region" description="Helical" evidence="5">
    <location>
        <begin position="240"/>
        <end position="260"/>
    </location>
</feature>
<evidence type="ECO:0000259" key="8">
    <source>
        <dbReference type="Pfam" id="PF02932"/>
    </source>
</evidence>
<evidence type="ECO:0000313" key="10">
    <source>
        <dbReference type="Proteomes" id="UP001186944"/>
    </source>
</evidence>
<dbReference type="GO" id="GO:0016020">
    <property type="term" value="C:membrane"/>
    <property type="evidence" value="ECO:0007669"/>
    <property type="project" value="UniProtKB-SubCell"/>
</dbReference>
<keyword evidence="6" id="KW-0732">Signal</keyword>
<evidence type="ECO:0000256" key="3">
    <source>
        <dbReference type="ARBA" id="ARBA00022989"/>
    </source>
</evidence>
<accession>A0AA88Y053</accession>
<dbReference type="GO" id="GO:0004888">
    <property type="term" value="F:transmembrane signaling receptor activity"/>
    <property type="evidence" value="ECO:0007669"/>
    <property type="project" value="InterPro"/>
</dbReference>
<dbReference type="Gene3D" id="1.20.58.390">
    <property type="entry name" value="Neurotransmitter-gated ion-channel transmembrane domain"/>
    <property type="match status" value="1"/>
</dbReference>
<evidence type="ECO:0000256" key="2">
    <source>
        <dbReference type="ARBA" id="ARBA00022692"/>
    </source>
</evidence>
<keyword evidence="10" id="KW-1185">Reference proteome</keyword>
<reference evidence="9" key="1">
    <citation type="submission" date="2019-08" db="EMBL/GenBank/DDBJ databases">
        <title>The improved chromosome-level genome for the pearl oyster Pinctada fucata martensii using PacBio sequencing and Hi-C.</title>
        <authorList>
            <person name="Zheng Z."/>
        </authorList>
    </citation>
    <scope>NUCLEOTIDE SEQUENCE</scope>
    <source>
        <strain evidence="9">ZZ-2019</strain>
        <tissue evidence="9">Adductor muscle</tissue>
    </source>
</reference>
<feature type="signal peptide" evidence="6">
    <location>
        <begin position="1"/>
        <end position="22"/>
    </location>
</feature>
<dbReference type="SUPFAM" id="SSF90112">
    <property type="entry name" value="Neurotransmitter-gated ion-channel transmembrane pore"/>
    <property type="match status" value="1"/>
</dbReference>
<dbReference type="CDD" id="cd19051">
    <property type="entry name" value="LGIC_TM_cation"/>
    <property type="match status" value="1"/>
</dbReference>
<dbReference type="Gene3D" id="2.70.170.10">
    <property type="entry name" value="Neurotransmitter-gated ion-channel ligand-binding domain"/>
    <property type="match status" value="1"/>
</dbReference>